<dbReference type="RefSeq" id="WP_179500969.1">
    <property type="nucleotide sequence ID" value="NZ_JACCAA010000001.1"/>
</dbReference>
<comment type="subcellular location">
    <subcellularLocation>
        <location evidence="6">Cell membrane</location>
        <topology evidence="6">Multi-pass membrane protein</topology>
    </subcellularLocation>
    <subcellularLocation>
        <location evidence="1">Membrane</location>
    </subcellularLocation>
</comment>
<dbReference type="CDD" id="cd06662">
    <property type="entry name" value="SURF1"/>
    <property type="match status" value="1"/>
</dbReference>
<dbReference type="PANTHER" id="PTHR23427">
    <property type="entry name" value="SURFEIT LOCUS PROTEIN"/>
    <property type="match status" value="1"/>
</dbReference>
<keyword evidence="9" id="KW-1185">Reference proteome</keyword>
<reference evidence="8 9" key="1">
    <citation type="submission" date="2020-07" db="EMBL/GenBank/DDBJ databases">
        <title>Sequencing the genomes of 1000 actinobacteria strains.</title>
        <authorList>
            <person name="Klenk H.-P."/>
        </authorList>
    </citation>
    <scope>NUCLEOTIDE SEQUENCE [LARGE SCALE GENOMIC DNA]</scope>
    <source>
        <strain evidence="8 9">DSM 23819</strain>
    </source>
</reference>
<evidence type="ECO:0000256" key="6">
    <source>
        <dbReference type="RuleBase" id="RU363076"/>
    </source>
</evidence>
<feature type="transmembrane region" description="Helical" evidence="6">
    <location>
        <begin position="214"/>
        <end position="236"/>
    </location>
</feature>
<dbReference type="Proteomes" id="UP000540656">
    <property type="component" value="Unassembled WGS sequence"/>
</dbReference>
<keyword evidence="5 6" id="KW-0472">Membrane</keyword>
<feature type="region of interest" description="Disordered" evidence="7">
    <location>
        <begin position="243"/>
        <end position="269"/>
    </location>
</feature>
<name>A0A7Y9UVK9_9ACTN</name>
<dbReference type="PROSITE" id="PS50895">
    <property type="entry name" value="SURF1"/>
    <property type="match status" value="1"/>
</dbReference>
<evidence type="ECO:0000256" key="4">
    <source>
        <dbReference type="ARBA" id="ARBA00022989"/>
    </source>
</evidence>
<evidence type="ECO:0000256" key="7">
    <source>
        <dbReference type="SAM" id="MobiDB-lite"/>
    </source>
</evidence>
<dbReference type="AlphaFoldDB" id="A0A7Y9UVK9"/>
<gene>
    <name evidence="8" type="ORF">BJ980_000658</name>
</gene>
<dbReference type="PANTHER" id="PTHR23427:SF2">
    <property type="entry name" value="SURFEIT LOCUS PROTEIN 1"/>
    <property type="match status" value="1"/>
</dbReference>
<evidence type="ECO:0000313" key="9">
    <source>
        <dbReference type="Proteomes" id="UP000540656"/>
    </source>
</evidence>
<protein>
    <recommendedName>
        <fullName evidence="6">SURF1-like protein</fullName>
    </recommendedName>
</protein>
<dbReference type="InterPro" id="IPR002994">
    <property type="entry name" value="Surf1/Shy1"/>
</dbReference>
<comment type="caution">
    <text evidence="8">The sequence shown here is derived from an EMBL/GenBank/DDBJ whole genome shotgun (WGS) entry which is preliminary data.</text>
</comment>
<evidence type="ECO:0000313" key="8">
    <source>
        <dbReference type="EMBL" id="NYG57735.1"/>
    </source>
</evidence>
<dbReference type="InterPro" id="IPR045214">
    <property type="entry name" value="Surf1/Surf4"/>
</dbReference>
<dbReference type="Pfam" id="PF02104">
    <property type="entry name" value="SURF1"/>
    <property type="match status" value="1"/>
</dbReference>
<dbReference type="GO" id="GO:0005886">
    <property type="term" value="C:plasma membrane"/>
    <property type="evidence" value="ECO:0007669"/>
    <property type="project" value="UniProtKB-SubCell"/>
</dbReference>
<comment type="caution">
    <text evidence="6">Lacks conserved residue(s) required for the propagation of feature annotation.</text>
</comment>
<comment type="similarity">
    <text evidence="2 6">Belongs to the SURF1 family.</text>
</comment>
<keyword evidence="6" id="KW-1003">Cell membrane</keyword>
<evidence type="ECO:0000256" key="5">
    <source>
        <dbReference type="ARBA" id="ARBA00023136"/>
    </source>
</evidence>
<evidence type="ECO:0000256" key="3">
    <source>
        <dbReference type="ARBA" id="ARBA00022692"/>
    </source>
</evidence>
<accession>A0A7Y9UVK9</accession>
<organism evidence="8 9">
    <name type="scientific">Nocardioides daedukensis</name>
    <dbReference type="NCBI Taxonomy" id="634462"/>
    <lineage>
        <taxon>Bacteria</taxon>
        <taxon>Bacillati</taxon>
        <taxon>Actinomycetota</taxon>
        <taxon>Actinomycetes</taxon>
        <taxon>Propionibacteriales</taxon>
        <taxon>Nocardioidaceae</taxon>
        <taxon>Nocardioides</taxon>
    </lineage>
</organism>
<dbReference type="EMBL" id="JACCAA010000001">
    <property type="protein sequence ID" value="NYG57735.1"/>
    <property type="molecule type" value="Genomic_DNA"/>
</dbReference>
<evidence type="ECO:0000256" key="2">
    <source>
        <dbReference type="ARBA" id="ARBA00007165"/>
    </source>
</evidence>
<keyword evidence="3 6" id="KW-0812">Transmembrane</keyword>
<sequence length="269" mass="30139">MRKFSFLLSRRWVLFFVVVILLSWLAWVLGEWQFHRLEDRKDRNEVIERNVHADPVPVEDVLAPDEPVPNSAQWKKVRATGTYDVADTIIVRYRTRDGASGVDVLVPLVPREGPALLVDRGWMSTGNSGTSSAADVPAPPSGEVTITGWVRQDATGDSTKVSAQSTRAISSTRIAEALDIGAYRGFVDLETETPEPAESLERAELPDTGNGPHFFYGLQWWFFGVLAIVGFIWMAVDEYRGKTHARSRRKPARKPARKTSQKPARKPVR</sequence>
<evidence type="ECO:0000256" key="1">
    <source>
        <dbReference type="ARBA" id="ARBA00004370"/>
    </source>
</evidence>
<keyword evidence="4 6" id="KW-1133">Transmembrane helix</keyword>
<proteinExistence type="inferred from homology"/>